<protein>
    <recommendedName>
        <fullName evidence="5">Ring-like domain-containing protein</fullName>
    </recommendedName>
</protein>
<dbReference type="OrthoDB" id="5398191at2759"/>
<feature type="region of interest" description="Disordered" evidence="1">
    <location>
        <begin position="13"/>
        <end position="186"/>
    </location>
</feature>
<name>A0A0M8N697_ESCWE</name>
<feature type="compositionally biased region" description="Basic residues" evidence="1">
    <location>
        <begin position="402"/>
        <end position="412"/>
    </location>
</feature>
<reference evidence="3 4" key="1">
    <citation type="submission" date="2015-07" db="EMBL/GenBank/DDBJ databases">
        <title>The genome of the fungus Escovopsis weberi, a specialized disease agent of ant agriculture.</title>
        <authorList>
            <person name="de Man T.J."/>
            <person name="Stajich J.E."/>
            <person name="Kubicek C.P."/>
            <person name="Chenthamara K."/>
            <person name="Atanasova L."/>
            <person name="Druzhinina I.S."/>
            <person name="Birnbaum S."/>
            <person name="Barribeau S.M."/>
            <person name="Teiling C."/>
            <person name="Suen G."/>
            <person name="Currie C."/>
            <person name="Gerardo N.M."/>
        </authorList>
    </citation>
    <scope>NUCLEOTIDE SEQUENCE [LARGE SCALE GENOMIC DNA]</scope>
</reference>
<evidence type="ECO:0000256" key="1">
    <source>
        <dbReference type="SAM" id="MobiDB-lite"/>
    </source>
</evidence>
<dbReference type="AlphaFoldDB" id="A0A0M8N697"/>
<keyword evidence="2" id="KW-1133">Transmembrane helix</keyword>
<sequence>MLEYFSYKKYKQYKDGRDVEQKGDSNGGKTAAQKGKGRAEGAPERSSTEAGPARPVLNQEDQDFFEELCSNQSGEHVDDDDDDDNGPPPPLPPRIYDWEMDSCSETEGASGTEGPAGGEGEGDRGPSRAKQPQPQPQSAPAPEKPKTAAGARDEKKPSRLSVLFTKPKRQESSLVPPTEAERETKDASRVLDRLNFFVKNNTVLAYSRDSSELLQRFTQIFKDLVNGVPSAYDDLTRLIEDRDGSIGKLFDKLPNSLQRMVTQLPEKLTGTLAPELLTAFAATQGLKVAEGGSLKDTAKNFLRPNSLTDMVRKPGAVVALFRAIVTTLKTRWPAVIGMNVIWSVSLSLLLVMLWYCYKRGRDERLDRERAASDDQRIEELPDDRTVPTIVTSSEPASSGSSRRTKSSRQSGR</sequence>
<evidence type="ECO:0000256" key="2">
    <source>
        <dbReference type="SAM" id="Phobius"/>
    </source>
</evidence>
<evidence type="ECO:0000313" key="4">
    <source>
        <dbReference type="Proteomes" id="UP000053831"/>
    </source>
</evidence>
<comment type="caution">
    <text evidence="3">The sequence shown here is derived from an EMBL/GenBank/DDBJ whole genome shotgun (WGS) entry which is preliminary data.</text>
</comment>
<accession>A0A0M8N697</accession>
<feature type="compositionally biased region" description="Basic and acidic residues" evidence="1">
    <location>
        <begin position="13"/>
        <end position="23"/>
    </location>
</feature>
<keyword evidence="4" id="KW-1185">Reference proteome</keyword>
<feature type="compositionally biased region" description="Basic and acidic residues" evidence="1">
    <location>
        <begin position="368"/>
        <end position="385"/>
    </location>
</feature>
<proteinExistence type="predicted"/>
<feature type="transmembrane region" description="Helical" evidence="2">
    <location>
        <begin position="332"/>
        <end position="357"/>
    </location>
</feature>
<feature type="compositionally biased region" description="Basic and acidic residues" evidence="1">
    <location>
        <begin position="37"/>
        <end position="47"/>
    </location>
</feature>
<organism evidence="3 4">
    <name type="scientific">Escovopsis weberi</name>
    <dbReference type="NCBI Taxonomy" id="150374"/>
    <lineage>
        <taxon>Eukaryota</taxon>
        <taxon>Fungi</taxon>
        <taxon>Dikarya</taxon>
        <taxon>Ascomycota</taxon>
        <taxon>Pezizomycotina</taxon>
        <taxon>Sordariomycetes</taxon>
        <taxon>Hypocreomycetidae</taxon>
        <taxon>Hypocreales</taxon>
        <taxon>Hypocreaceae</taxon>
        <taxon>Escovopsis</taxon>
    </lineage>
</organism>
<evidence type="ECO:0008006" key="5">
    <source>
        <dbReference type="Google" id="ProtNLM"/>
    </source>
</evidence>
<gene>
    <name evidence="3" type="ORF">ESCO_005162</name>
</gene>
<feature type="region of interest" description="Disordered" evidence="1">
    <location>
        <begin position="368"/>
        <end position="412"/>
    </location>
</feature>
<keyword evidence="2" id="KW-0472">Membrane</keyword>
<feature type="compositionally biased region" description="Low complexity" evidence="1">
    <location>
        <begin position="392"/>
        <end position="401"/>
    </location>
</feature>
<feature type="compositionally biased region" description="Basic and acidic residues" evidence="1">
    <location>
        <begin position="143"/>
        <end position="157"/>
    </location>
</feature>
<dbReference type="Proteomes" id="UP000053831">
    <property type="component" value="Unassembled WGS sequence"/>
</dbReference>
<evidence type="ECO:0000313" key="3">
    <source>
        <dbReference type="EMBL" id="KOS21544.1"/>
    </source>
</evidence>
<keyword evidence="2" id="KW-0812">Transmembrane</keyword>
<dbReference type="EMBL" id="LGSR01000008">
    <property type="protein sequence ID" value="KOS21544.1"/>
    <property type="molecule type" value="Genomic_DNA"/>
</dbReference>